<keyword evidence="3 5" id="KW-0479">Metal-binding</keyword>
<dbReference type="GeneID" id="93089838"/>
<dbReference type="Gene3D" id="2.40.40.20">
    <property type="match status" value="1"/>
</dbReference>
<dbReference type="Gene3D" id="3.40.50.740">
    <property type="match status" value="1"/>
</dbReference>
<feature type="binding site" evidence="5">
    <location>
        <position position="358"/>
    </location>
    <ligand>
        <name>Mo-bis(molybdopterin guanine dinucleotide)</name>
        <dbReference type="ChEBI" id="CHEBI:60539"/>
    </ligand>
</feature>
<dbReference type="SUPFAM" id="SSF50692">
    <property type="entry name" value="ADC-like"/>
    <property type="match status" value="1"/>
</dbReference>
<feature type="binding site" evidence="5">
    <location>
        <position position="795"/>
    </location>
    <ligand>
        <name>Mo-bis(molybdopterin guanine dinucleotide)</name>
        <dbReference type="ChEBI" id="CHEBI:60539"/>
    </ligand>
</feature>
<dbReference type="Gene3D" id="3.40.228.10">
    <property type="entry name" value="Dimethylsulfoxide Reductase, domain 2"/>
    <property type="match status" value="1"/>
</dbReference>
<dbReference type="InterPro" id="IPR041460">
    <property type="entry name" value="Molybdopterin_N"/>
</dbReference>
<dbReference type="GO" id="GO:0030288">
    <property type="term" value="C:outer membrane-bounded periplasmic space"/>
    <property type="evidence" value="ECO:0007669"/>
    <property type="project" value="TreeGrafter"/>
</dbReference>
<dbReference type="AlphaFoldDB" id="A0A381DJX0"/>
<dbReference type="Proteomes" id="UP000254920">
    <property type="component" value="Unassembled WGS sequence"/>
</dbReference>
<dbReference type="Pfam" id="PF01568">
    <property type="entry name" value="Molydop_binding"/>
    <property type="match status" value="1"/>
</dbReference>
<feature type="domain" description="Molybdopterin dinucleotide-binding" evidence="7">
    <location>
        <begin position="696"/>
        <end position="813"/>
    </location>
</feature>
<feature type="domain" description="Molybdopterin oxidoreductase" evidence="6">
    <location>
        <begin position="102"/>
        <end position="571"/>
    </location>
</feature>
<dbReference type="InterPro" id="IPR009010">
    <property type="entry name" value="Asp_de-COase-like_dom_sf"/>
</dbReference>
<evidence type="ECO:0000259" key="6">
    <source>
        <dbReference type="Pfam" id="PF00384"/>
    </source>
</evidence>
<dbReference type="Pfam" id="PF18364">
    <property type="entry name" value="Molybdopterin_N"/>
    <property type="match status" value="1"/>
</dbReference>
<gene>
    <name evidence="9" type="primary">torZ</name>
    <name evidence="9" type="ORF">NCTC12475_01181</name>
</gene>
<dbReference type="OrthoDB" id="9759518at2"/>
<evidence type="ECO:0000256" key="3">
    <source>
        <dbReference type="ARBA" id="ARBA00022723"/>
    </source>
</evidence>
<evidence type="ECO:0000256" key="4">
    <source>
        <dbReference type="ARBA" id="ARBA00023002"/>
    </source>
</evidence>
<evidence type="ECO:0000313" key="10">
    <source>
        <dbReference type="Proteomes" id="UP000254920"/>
    </source>
</evidence>
<dbReference type="GO" id="GO:0050626">
    <property type="term" value="F:trimethylamine-N-oxide reductase (cytochrome c) activity"/>
    <property type="evidence" value="ECO:0007669"/>
    <property type="project" value="UniProtKB-EC"/>
</dbReference>
<dbReference type="FunFam" id="3.40.228.10:FF:000003">
    <property type="entry name" value="Biotin sulfoxide reductase 2"/>
    <property type="match status" value="1"/>
</dbReference>
<dbReference type="STRING" id="32024.GCA_000788295_01369"/>
<dbReference type="PANTHER" id="PTHR43742:SF10">
    <property type="entry name" value="TRIMETHYLAMINE-N-OXIDE REDUCTASE 2"/>
    <property type="match status" value="1"/>
</dbReference>
<dbReference type="InterPro" id="IPR050612">
    <property type="entry name" value="Prok_Mopterin_Oxidored"/>
</dbReference>
<feature type="binding site" evidence="5">
    <location>
        <position position="489"/>
    </location>
    <ligand>
        <name>Mo-bis(molybdopterin guanine dinucleotide)</name>
        <dbReference type="ChEBI" id="CHEBI:60539"/>
    </ligand>
</feature>
<evidence type="ECO:0000256" key="5">
    <source>
        <dbReference type="PIRSR" id="PIRSR606658-1"/>
    </source>
</evidence>
<proteinExistence type="inferred from homology"/>
<dbReference type="EC" id="1.7.2.3" evidence="9"/>
<dbReference type="InterPro" id="IPR006658">
    <property type="entry name" value="BisC"/>
</dbReference>
<dbReference type="GO" id="GO:0009055">
    <property type="term" value="F:electron transfer activity"/>
    <property type="evidence" value="ECO:0007669"/>
    <property type="project" value="TreeGrafter"/>
</dbReference>
<feature type="binding site" evidence="5">
    <location>
        <position position="562"/>
    </location>
    <ligand>
        <name>Mo-bis(molybdopterin guanine dinucleotide)</name>
        <dbReference type="ChEBI" id="CHEBI:60539"/>
    </ligand>
</feature>
<sequence>MERRSFLKFSAALSGASMVPSFVFAKDLNKSLVKTGKVKTAAHWGVLEVETKNGKIVSSKSALNVSPYPNPLQNYTKDLVENSRVKHVYVRKSYLANPDSPKPELRGTEEFVKVKYEDAIKLVAKELKKTRKAFGSQGVFAGSYGWKSSGNVHNSRILLHRFMNMSGGFVGSTGDYSTGASQIIMPHVVGSIEVYEQQSSWNDVLANSEVVVLWGANPYSTLKISWTSNEEEAQKYLESLKNSGKQIYMIDPYLNETGRYFGDKIKWIPIRPNTDVSMMLAMCYYLYTTNNYDKDFIENYTYGFDKFVPYLTGKVDGVVKDAKWASKICGVDAKIIESLAKTFKDHKTMLMSGWGMQRADHGEQPHWTLVTLASMIGQIGLPGGGFGLSYHYSGGGTPTAKGGIIGGINAGSIGNYDENGKFLGLAKSDFESKGTGQSWLQKATNYSFPLARIADALLNPGKVIDHNGEKITYPKIDFIYWVGGNPLVHHQDTNTMVKAFRKPRTIVVNESYWTPTAKMADIVFPATTQYERNDITMVGDYSNMYIAPMKQIVEKVADSKDDYQIFTDLCKAYADGLAEVYTDGGKDEFDFIKEYYDGARKQVLAISDLGVEMKEFNEWWESNEPVKFNSTMESDSWVRFADFREDPILNALGTPSGLIEIYSQDIEKMAYDDCKAHPTWFEPAEWLGMAKKPAKFHMMSVHPNDRLHSQLNQTSLRDKYAIANREPLLIRSDDAKEIGVKDGDLVRVFNERGEVLAGVKIYDNLAKNVIVLREGAWYDPLDPTKKSICKNGCANVLTIDKPTSKLANGNISHTALVNIEKYTQKAPKLTAFEAPKGV</sequence>
<dbReference type="GO" id="GO:0030151">
    <property type="term" value="F:molybdenum ion binding"/>
    <property type="evidence" value="ECO:0007669"/>
    <property type="project" value="TreeGrafter"/>
</dbReference>
<dbReference type="FunFam" id="2.40.40.20:FF:000009">
    <property type="entry name" value="Biotin sulfoxide reductase 2"/>
    <property type="match status" value="1"/>
</dbReference>
<dbReference type="NCBIfam" id="TIGR00509">
    <property type="entry name" value="bisC_fam"/>
    <property type="match status" value="1"/>
</dbReference>
<dbReference type="GO" id="GO:0043546">
    <property type="term" value="F:molybdopterin cofactor binding"/>
    <property type="evidence" value="ECO:0007669"/>
    <property type="project" value="InterPro"/>
</dbReference>
<dbReference type="Gene3D" id="3.90.55.10">
    <property type="entry name" value="Dimethylsulfoxide Reductase, domain 3"/>
    <property type="match status" value="1"/>
</dbReference>
<protein>
    <submittedName>
        <fullName evidence="9">Trimethylamine-n-oxide reductase 2</fullName>
        <ecNumber evidence="9">1.7.2.3</ecNumber>
    </submittedName>
</protein>
<feature type="binding site" evidence="5">
    <location>
        <position position="146"/>
    </location>
    <ligand>
        <name>Mo-bis(molybdopterin guanine dinucleotide)</name>
        <dbReference type="ChEBI" id="CHEBI:60539"/>
    </ligand>
</feature>
<dbReference type="Pfam" id="PF00384">
    <property type="entry name" value="Molybdopterin"/>
    <property type="match status" value="1"/>
</dbReference>
<dbReference type="RefSeq" id="WP_089181756.1">
    <property type="nucleotide sequence ID" value="NZ_CP043427.1"/>
</dbReference>
<comment type="cofactor">
    <cofactor evidence="5">
        <name>Mo-bis(molybdopterin guanine dinucleotide)</name>
        <dbReference type="ChEBI" id="CHEBI:60539"/>
    </cofactor>
    <text evidence="5">Binds 1 molybdenum-bis(molybdopterin guanine dinucleotide) (Mo-bis-MGD) cofactor per subunit.</text>
</comment>
<keyword evidence="2 5" id="KW-0500">Molybdenum</keyword>
<evidence type="ECO:0000313" key="9">
    <source>
        <dbReference type="EMBL" id="SUX10968.1"/>
    </source>
</evidence>
<feature type="binding site" evidence="5">
    <location>
        <position position="532"/>
    </location>
    <ligand>
        <name>Mo-bis(molybdopterin guanine dinucleotide)</name>
        <dbReference type="ChEBI" id="CHEBI:60539"/>
    </ligand>
</feature>
<evidence type="ECO:0000259" key="7">
    <source>
        <dbReference type="Pfam" id="PF01568"/>
    </source>
</evidence>
<dbReference type="PANTHER" id="PTHR43742">
    <property type="entry name" value="TRIMETHYLAMINE-N-OXIDE REDUCTASE"/>
    <property type="match status" value="1"/>
</dbReference>
<dbReference type="InterPro" id="IPR006656">
    <property type="entry name" value="Mopterin_OxRdtase"/>
</dbReference>
<keyword evidence="10" id="KW-1185">Reference proteome</keyword>
<comment type="similarity">
    <text evidence="1">Belongs to the prokaryotic molybdopterin-containing oxidoreductase family.</text>
</comment>
<dbReference type="SUPFAM" id="SSF53706">
    <property type="entry name" value="Formate dehydrogenase/DMSO reductase, domains 1-3"/>
    <property type="match status" value="1"/>
</dbReference>
<accession>A0A381DJX0</accession>
<dbReference type="GO" id="GO:0009061">
    <property type="term" value="P:anaerobic respiration"/>
    <property type="evidence" value="ECO:0007669"/>
    <property type="project" value="TreeGrafter"/>
</dbReference>
<evidence type="ECO:0000256" key="1">
    <source>
        <dbReference type="ARBA" id="ARBA00010312"/>
    </source>
</evidence>
<evidence type="ECO:0000256" key="2">
    <source>
        <dbReference type="ARBA" id="ARBA00022505"/>
    </source>
</evidence>
<reference evidence="9 10" key="1">
    <citation type="submission" date="2018-06" db="EMBL/GenBank/DDBJ databases">
        <authorList>
            <consortium name="Pathogen Informatics"/>
            <person name="Doyle S."/>
        </authorList>
    </citation>
    <scope>NUCLEOTIDE SEQUENCE [LARGE SCALE GENOMIC DNA]</scope>
    <source>
        <strain evidence="9 10">NCTC12475</strain>
    </source>
</reference>
<keyword evidence="4 9" id="KW-0560">Oxidoreductase</keyword>
<dbReference type="InterPro" id="IPR006657">
    <property type="entry name" value="MoPterin_dinucl-bd_dom"/>
</dbReference>
<name>A0A381DJX0_9BACT</name>
<evidence type="ECO:0000259" key="8">
    <source>
        <dbReference type="Pfam" id="PF18364"/>
    </source>
</evidence>
<feature type="domain" description="Molybdopterin oxidoreductase N-terminal" evidence="8">
    <location>
        <begin position="40"/>
        <end position="80"/>
    </location>
</feature>
<feature type="binding site" evidence="5">
    <location>
        <position position="485"/>
    </location>
    <ligand>
        <name>Mo-bis(molybdopterin guanine dinucleotide)</name>
        <dbReference type="ChEBI" id="CHEBI:60539"/>
    </ligand>
</feature>
<organism evidence="9 10">
    <name type="scientific">Campylobacter sputorum subsp. sputorum</name>
    <dbReference type="NCBI Taxonomy" id="32024"/>
    <lineage>
        <taxon>Bacteria</taxon>
        <taxon>Pseudomonadati</taxon>
        <taxon>Campylobacterota</taxon>
        <taxon>Epsilonproteobacteria</taxon>
        <taxon>Campylobacterales</taxon>
        <taxon>Campylobacteraceae</taxon>
        <taxon>Campylobacter</taxon>
    </lineage>
</organism>
<dbReference type="EMBL" id="UFVD01000001">
    <property type="protein sequence ID" value="SUX10968.1"/>
    <property type="molecule type" value="Genomic_DNA"/>
</dbReference>